<dbReference type="Proteomes" id="UP000829685">
    <property type="component" value="Unassembled WGS sequence"/>
</dbReference>
<dbReference type="AlphaFoldDB" id="A0A9P9WRS4"/>
<protein>
    <recommendedName>
        <fullName evidence="5">MARVEL domain-containing protein</fullName>
    </recommendedName>
</protein>
<dbReference type="PANTHER" id="PTHR37451:SF4">
    <property type="entry name" value="MARVEL DOMAIN-CONTAINING PROTEIN"/>
    <property type="match status" value="1"/>
</dbReference>
<proteinExistence type="predicted"/>
<feature type="transmembrane region" description="Helical" evidence="2">
    <location>
        <begin position="53"/>
        <end position="74"/>
    </location>
</feature>
<evidence type="ECO:0000256" key="2">
    <source>
        <dbReference type="SAM" id="Phobius"/>
    </source>
</evidence>
<evidence type="ECO:0000313" key="3">
    <source>
        <dbReference type="EMBL" id="KAI1877395.1"/>
    </source>
</evidence>
<keyword evidence="4" id="KW-1185">Reference proteome</keyword>
<organism evidence="3 4">
    <name type="scientific">Neoarthrinium moseri</name>
    <dbReference type="NCBI Taxonomy" id="1658444"/>
    <lineage>
        <taxon>Eukaryota</taxon>
        <taxon>Fungi</taxon>
        <taxon>Dikarya</taxon>
        <taxon>Ascomycota</taxon>
        <taxon>Pezizomycotina</taxon>
        <taxon>Sordariomycetes</taxon>
        <taxon>Xylariomycetidae</taxon>
        <taxon>Amphisphaeriales</taxon>
        <taxon>Apiosporaceae</taxon>
        <taxon>Neoarthrinium</taxon>
    </lineage>
</organism>
<feature type="compositionally biased region" description="Low complexity" evidence="1">
    <location>
        <begin position="172"/>
        <end position="225"/>
    </location>
</feature>
<feature type="transmembrane region" description="Helical" evidence="2">
    <location>
        <begin position="125"/>
        <end position="150"/>
    </location>
</feature>
<feature type="transmembrane region" description="Helical" evidence="2">
    <location>
        <begin position="17"/>
        <end position="41"/>
    </location>
</feature>
<evidence type="ECO:0008006" key="5">
    <source>
        <dbReference type="Google" id="ProtNLM"/>
    </source>
</evidence>
<keyword evidence="2" id="KW-1133">Transmembrane helix</keyword>
<reference evidence="3" key="1">
    <citation type="submission" date="2021-03" db="EMBL/GenBank/DDBJ databases">
        <title>Revisited historic fungal species revealed as producer of novel bioactive compounds through whole genome sequencing and comparative genomics.</title>
        <authorList>
            <person name="Vignolle G.A."/>
            <person name="Hochenegger N."/>
            <person name="Mach R.L."/>
            <person name="Mach-Aigner A.R."/>
            <person name="Javad Rahimi M."/>
            <person name="Salim K.A."/>
            <person name="Chan C.M."/>
            <person name="Lim L.B.L."/>
            <person name="Cai F."/>
            <person name="Druzhinina I.S."/>
            <person name="U'Ren J.M."/>
            <person name="Derntl C."/>
        </authorList>
    </citation>
    <scope>NUCLEOTIDE SEQUENCE</scope>
    <source>
        <strain evidence="3">TUCIM 5799</strain>
    </source>
</reference>
<dbReference type="PANTHER" id="PTHR37451">
    <property type="entry name" value="MARVEL DOMAIN"/>
    <property type="match status" value="1"/>
</dbReference>
<sequence length="225" mass="24600">MAASGLMAVGPAPTPKWLIFIKGAIIILSVIVLALAAYALSLYGRYTYYSGGAPGYLIFLVIKTWIIYGLDIAFQLRVQHLYYRIGFLIAYILSIIFWLSGWAWAASWASVASAYSFGYNDTFGGVMGGCAGLGAIIWILAIVNLVFFILASVRETSSTGNVELGHAQKQDQQPYTGQPAQPQQQQYAGQPQQPYAAQPGQPQQQQPAYGQPQQQGYPQQNYATQ</sequence>
<feature type="transmembrane region" description="Helical" evidence="2">
    <location>
        <begin position="81"/>
        <end position="105"/>
    </location>
</feature>
<keyword evidence="2" id="KW-0472">Membrane</keyword>
<evidence type="ECO:0000256" key="1">
    <source>
        <dbReference type="SAM" id="MobiDB-lite"/>
    </source>
</evidence>
<accession>A0A9P9WRS4</accession>
<name>A0A9P9WRS4_9PEZI</name>
<keyword evidence="2" id="KW-0812">Transmembrane</keyword>
<feature type="region of interest" description="Disordered" evidence="1">
    <location>
        <begin position="165"/>
        <end position="225"/>
    </location>
</feature>
<gene>
    <name evidence="3" type="ORF">JX265_003403</name>
</gene>
<comment type="caution">
    <text evidence="3">The sequence shown here is derived from an EMBL/GenBank/DDBJ whole genome shotgun (WGS) entry which is preliminary data.</text>
</comment>
<evidence type="ECO:0000313" key="4">
    <source>
        <dbReference type="Proteomes" id="UP000829685"/>
    </source>
</evidence>
<dbReference type="EMBL" id="JAFIMR010000006">
    <property type="protein sequence ID" value="KAI1877395.1"/>
    <property type="molecule type" value="Genomic_DNA"/>
</dbReference>